<evidence type="ECO:0008006" key="4">
    <source>
        <dbReference type="Google" id="ProtNLM"/>
    </source>
</evidence>
<proteinExistence type="predicted"/>
<protein>
    <recommendedName>
        <fullName evidence="4">Reverse transcriptase</fullName>
    </recommendedName>
</protein>
<comment type="caution">
    <text evidence="2">The sequence shown here is derived from an EMBL/GenBank/DDBJ whole genome shotgun (WGS) entry which is preliminary data.</text>
</comment>
<name>A0AAV3QDD7_LITER</name>
<evidence type="ECO:0000313" key="2">
    <source>
        <dbReference type="EMBL" id="GAA0162124.1"/>
    </source>
</evidence>
<keyword evidence="3" id="KW-1185">Reference proteome</keyword>
<reference evidence="2 3" key="1">
    <citation type="submission" date="2024-01" db="EMBL/GenBank/DDBJ databases">
        <title>The complete chloroplast genome sequence of Lithospermum erythrorhizon: insights into the phylogenetic relationship among Boraginaceae species and the maternal lineages of purple gromwells.</title>
        <authorList>
            <person name="Okada T."/>
            <person name="Watanabe K."/>
        </authorList>
    </citation>
    <scope>NUCLEOTIDE SEQUENCE [LARGE SCALE GENOMIC DNA]</scope>
</reference>
<gene>
    <name evidence="2" type="ORF">LIER_18288</name>
</gene>
<accession>A0AAV3QDD7</accession>
<dbReference type="AlphaFoldDB" id="A0AAV3QDD7"/>
<keyword evidence="1" id="KW-0812">Transmembrane</keyword>
<evidence type="ECO:0000256" key="1">
    <source>
        <dbReference type="SAM" id="Phobius"/>
    </source>
</evidence>
<dbReference type="EMBL" id="BAABME010004370">
    <property type="protein sequence ID" value="GAA0162124.1"/>
    <property type="molecule type" value="Genomic_DNA"/>
</dbReference>
<keyword evidence="1" id="KW-0472">Membrane</keyword>
<dbReference type="PANTHER" id="PTHR33710:SF79">
    <property type="entry name" value="OS06G0205337 PROTEIN"/>
    <property type="match status" value="1"/>
</dbReference>
<organism evidence="2 3">
    <name type="scientific">Lithospermum erythrorhizon</name>
    <name type="common">Purple gromwell</name>
    <name type="synonym">Lithospermum officinale var. erythrorhizon</name>
    <dbReference type="NCBI Taxonomy" id="34254"/>
    <lineage>
        <taxon>Eukaryota</taxon>
        <taxon>Viridiplantae</taxon>
        <taxon>Streptophyta</taxon>
        <taxon>Embryophyta</taxon>
        <taxon>Tracheophyta</taxon>
        <taxon>Spermatophyta</taxon>
        <taxon>Magnoliopsida</taxon>
        <taxon>eudicotyledons</taxon>
        <taxon>Gunneridae</taxon>
        <taxon>Pentapetalae</taxon>
        <taxon>asterids</taxon>
        <taxon>lamiids</taxon>
        <taxon>Boraginales</taxon>
        <taxon>Boraginaceae</taxon>
        <taxon>Boraginoideae</taxon>
        <taxon>Lithospermeae</taxon>
        <taxon>Lithospermum</taxon>
    </lineage>
</organism>
<dbReference type="Proteomes" id="UP001454036">
    <property type="component" value="Unassembled WGS sequence"/>
</dbReference>
<dbReference type="PANTHER" id="PTHR33710">
    <property type="entry name" value="BNAC02G09200D PROTEIN"/>
    <property type="match status" value="1"/>
</dbReference>
<keyword evidence="1" id="KW-1133">Transmembrane helix</keyword>
<sequence>MFRNFVTNCELIDIGFVGQPNTWCNRRSGRDTIRIRLDRVLGNAAWCLQFPKVVCYHLPMIGADHCPLLVDLEDNIEKGKKRFVFDNRWVGKEGCDEVIKNAWAKEVSGSRWYKISEKIKNIAYEENSFDHEEVLVLEKELNEVWGEEEQYWQQWAKFKHLKEGDRNTKFFHALAMVRRRLNLLMGLHDNEGVWREGSEAAEEIVLDYFGEAISAVEKRVTNDMNNQLVRAINNEEVKRAVFEMPADKSPGPDGVMAYDRVEWPFLEAIMLKLGFCRVFVDWVMCLVLTVSYSFLINRTPKGFLKLAQDIRQVCRMVN</sequence>
<evidence type="ECO:0000313" key="3">
    <source>
        <dbReference type="Proteomes" id="UP001454036"/>
    </source>
</evidence>
<dbReference type="Gene3D" id="3.60.10.10">
    <property type="entry name" value="Endonuclease/exonuclease/phosphatase"/>
    <property type="match status" value="1"/>
</dbReference>
<dbReference type="InterPro" id="IPR036691">
    <property type="entry name" value="Endo/exonu/phosph_ase_sf"/>
</dbReference>
<feature type="transmembrane region" description="Helical" evidence="1">
    <location>
        <begin position="279"/>
        <end position="296"/>
    </location>
</feature>
<dbReference type="SUPFAM" id="SSF56219">
    <property type="entry name" value="DNase I-like"/>
    <property type="match status" value="1"/>
</dbReference>